<dbReference type="OrthoDB" id="10064898at2759"/>
<evidence type="ECO:0000256" key="1">
    <source>
        <dbReference type="SAM" id="MobiDB-lite"/>
    </source>
</evidence>
<dbReference type="Proteomes" id="UP001148018">
    <property type="component" value="Unassembled WGS sequence"/>
</dbReference>
<name>A0A9Q0D4M5_9TELE</name>
<feature type="region of interest" description="Disordered" evidence="1">
    <location>
        <begin position="65"/>
        <end position="110"/>
    </location>
</feature>
<accession>A0A9Q0D4M5</accession>
<evidence type="ECO:0000313" key="3">
    <source>
        <dbReference type="Proteomes" id="UP001148018"/>
    </source>
</evidence>
<feature type="non-terminal residue" evidence="2">
    <location>
        <position position="1"/>
    </location>
</feature>
<protein>
    <recommendedName>
        <fullName evidence="4">Protein of centriole 5</fullName>
    </recommendedName>
</protein>
<organism evidence="2 3">
    <name type="scientific">Muraenolepis orangiensis</name>
    <name type="common">Patagonian moray cod</name>
    <dbReference type="NCBI Taxonomy" id="630683"/>
    <lineage>
        <taxon>Eukaryota</taxon>
        <taxon>Metazoa</taxon>
        <taxon>Chordata</taxon>
        <taxon>Craniata</taxon>
        <taxon>Vertebrata</taxon>
        <taxon>Euteleostomi</taxon>
        <taxon>Actinopterygii</taxon>
        <taxon>Neopterygii</taxon>
        <taxon>Teleostei</taxon>
        <taxon>Neoteleostei</taxon>
        <taxon>Acanthomorphata</taxon>
        <taxon>Zeiogadaria</taxon>
        <taxon>Gadariae</taxon>
        <taxon>Gadiformes</taxon>
        <taxon>Muraenolepidoidei</taxon>
        <taxon>Muraenolepididae</taxon>
        <taxon>Muraenolepis</taxon>
    </lineage>
</organism>
<feature type="non-terminal residue" evidence="2">
    <location>
        <position position="110"/>
    </location>
</feature>
<gene>
    <name evidence="2" type="ORF">NHX12_018948</name>
</gene>
<reference evidence="2" key="1">
    <citation type="submission" date="2022-07" db="EMBL/GenBank/DDBJ databases">
        <title>Chromosome-level genome of Muraenolepis orangiensis.</title>
        <authorList>
            <person name="Kim J."/>
        </authorList>
    </citation>
    <scope>NUCLEOTIDE SEQUENCE</scope>
    <source>
        <strain evidence="2">KU_S4_2022</strain>
        <tissue evidence="2">Muscle</tissue>
    </source>
</reference>
<keyword evidence="3" id="KW-1185">Reference proteome</keyword>
<proteinExistence type="predicted"/>
<comment type="caution">
    <text evidence="2">The sequence shown here is derived from an EMBL/GenBank/DDBJ whole genome shotgun (WGS) entry which is preliminary data.</text>
</comment>
<evidence type="ECO:0008006" key="4">
    <source>
        <dbReference type="Google" id="ProtNLM"/>
    </source>
</evidence>
<sequence>VIMNLTKALDRQKEKMEVMRTFAAWRLRLHQARAANIARAYSDYEARIAQPSVLAQAEIQELRVYAPPPPDERGFSSLAQQQERPVSSARFSPVHFDPPAHPSHTEAGPM</sequence>
<dbReference type="EMBL" id="JANIIK010005693">
    <property type="protein sequence ID" value="KAJ3580803.1"/>
    <property type="molecule type" value="Genomic_DNA"/>
</dbReference>
<evidence type="ECO:0000313" key="2">
    <source>
        <dbReference type="EMBL" id="KAJ3580803.1"/>
    </source>
</evidence>
<dbReference type="AlphaFoldDB" id="A0A9Q0D4M5"/>